<feature type="region of interest" description="Disordered" evidence="1">
    <location>
        <begin position="609"/>
        <end position="650"/>
    </location>
</feature>
<dbReference type="Pfam" id="PF13369">
    <property type="entry name" value="Transglut_core2"/>
    <property type="match status" value="1"/>
</dbReference>
<gene>
    <name evidence="3" type="primary">PLEST010963</name>
    <name evidence="3" type="ORF">PLESTB_000809900</name>
</gene>
<protein>
    <recommendedName>
        <fullName evidence="2">Protein SirB1 N-terminal domain-containing protein</fullName>
    </recommendedName>
</protein>
<feature type="compositionally biased region" description="Gly residues" evidence="1">
    <location>
        <begin position="623"/>
        <end position="644"/>
    </location>
</feature>
<dbReference type="PANTHER" id="PTHR31350:SF29">
    <property type="entry name" value="PROTEIN SIRB1 N-TERMINAL DOMAIN-CONTAINING PROTEIN"/>
    <property type="match status" value="1"/>
</dbReference>
<name>A0A9W6F2L3_9CHLO</name>
<dbReference type="PANTHER" id="PTHR31350">
    <property type="entry name" value="SI:DKEY-261L7.2"/>
    <property type="match status" value="1"/>
</dbReference>
<keyword evidence="4" id="KW-1185">Reference proteome</keyword>
<sequence>MVQVPWDGATVPVVDYHFRLYYTMKTQPTSHHVGMHPCTLSHRAVGTFRCRARFGGNGKQYKSYIFRCRHYAFTGKMQSQSRLQRFSTGSPPLGPPSSRTWTRRPPPLPLRPRDASLCTAAAALPARGPGPREQRQCEHLMFDFNTRFMDARREDLALSHVSHHDAGRQGLPAMRSFLDLQMELDRPEPSQVDLLRAALMIAMDQSIPQTLERLESVVAMVHRHLKPGFGPAETVRCINSVLFDFYRFSGAKERYYHPESSSLARLLQYKTGNPTALGILYIAVAERVGLRVAAVSLPSHFLVRPLDLGSETQPLFIDPYNGGALYDIAGVGRLLHANLHLPPPEELSAAATARAALRGAVDSHTASAAPPSSPRVWGLLRGAAAAAAGGGEEEELSDEEERVPMYEPAMYGSGPSDPWFRPYLEPVGKVEVLMRLLRNMREVFWVPLMRQQPVTDEVRAGLLAQQALGVLRMMRLVEPHLEEHVVSEALCLAAAGRRAEGCELLRTFLDEHPEATGAMRTLFSMEAEVRALARLAAVEKAQRDKEAAEAARQRALRARMAGLSGKGFNGRDPNAVNAVLNDPAFFSRMYGRLWDDNYWISAMLDHHGGGGGGGEDDGEESEGGGGGGKGGAKGGGGGGGGLPKGSGKAA</sequence>
<feature type="compositionally biased region" description="Low complexity" evidence="1">
    <location>
        <begin position="87"/>
        <end position="100"/>
    </location>
</feature>
<organism evidence="3 4">
    <name type="scientific">Pleodorina starrii</name>
    <dbReference type="NCBI Taxonomy" id="330485"/>
    <lineage>
        <taxon>Eukaryota</taxon>
        <taxon>Viridiplantae</taxon>
        <taxon>Chlorophyta</taxon>
        <taxon>core chlorophytes</taxon>
        <taxon>Chlorophyceae</taxon>
        <taxon>CS clade</taxon>
        <taxon>Chlamydomonadales</taxon>
        <taxon>Volvocaceae</taxon>
        <taxon>Pleodorina</taxon>
    </lineage>
</organism>
<evidence type="ECO:0000313" key="4">
    <source>
        <dbReference type="Proteomes" id="UP001165080"/>
    </source>
</evidence>
<feature type="domain" description="Protein SirB1 N-terminal" evidence="2">
    <location>
        <begin position="210"/>
        <end position="356"/>
    </location>
</feature>
<evidence type="ECO:0000313" key="3">
    <source>
        <dbReference type="EMBL" id="GLC53969.1"/>
    </source>
</evidence>
<dbReference type="AlphaFoldDB" id="A0A9W6F2L3"/>
<feature type="region of interest" description="Disordered" evidence="1">
    <location>
        <begin position="80"/>
        <end position="107"/>
    </location>
</feature>
<reference evidence="3 4" key="1">
    <citation type="journal article" date="2023" name="Commun. Biol.">
        <title>Reorganization of the ancestral sex-determining regions during the evolution of trioecy in Pleodorina starrii.</title>
        <authorList>
            <person name="Takahashi K."/>
            <person name="Suzuki S."/>
            <person name="Kawai-Toyooka H."/>
            <person name="Yamamoto K."/>
            <person name="Hamaji T."/>
            <person name="Ootsuki R."/>
            <person name="Yamaguchi H."/>
            <person name="Kawachi M."/>
            <person name="Higashiyama T."/>
            <person name="Nozaki H."/>
        </authorList>
    </citation>
    <scope>NUCLEOTIDE SEQUENCE [LARGE SCALE GENOMIC DNA]</scope>
    <source>
        <strain evidence="3 4">NIES-4479</strain>
    </source>
</reference>
<evidence type="ECO:0000256" key="1">
    <source>
        <dbReference type="SAM" id="MobiDB-lite"/>
    </source>
</evidence>
<dbReference type="Proteomes" id="UP001165080">
    <property type="component" value="Unassembled WGS sequence"/>
</dbReference>
<dbReference type="InterPro" id="IPR032698">
    <property type="entry name" value="SirB1_N"/>
</dbReference>
<dbReference type="EMBL" id="BRXU01000009">
    <property type="protein sequence ID" value="GLC53969.1"/>
    <property type="molecule type" value="Genomic_DNA"/>
</dbReference>
<proteinExistence type="predicted"/>
<accession>A0A9W6F2L3</accession>
<comment type="caution">
    <text evidence="3">The sequence shown here is derived from an EMBL/GenBank/DDBJ whole genome shotgun (WGS) entry which is preliminary data.</text>
</comment>
<evidence type="ECO:0000259" key="2">
    <source>
        <dbReference type="Pfam" id="PF13369"/>
    </source>
</evidence>